<evidence type="ECO:0000256" key="4">
    <source>
        <dbReference type="SAM" id="MobiDB-lite"/>
    </source>
</evidence>
<dbReference type="GeneID" id="85195066"/>
<dbReference type="PANTHER" id="PTHR43105:SF10">
    <property type="entry name" value="NADH-QUINONE OXIDOREDUCTASE SUBUNIT G"/>
    <property type="match status" value="1"/>
</dbReference>
<accession>A0AA96UYZ9</accession>
<keyword evidence="1" id="KW-0479">Metal-binding</keyword>
<sequence length="566" mass="61022">MSGVIDPKFKENVYSAVCYGCGFGCGVFMRELETSAVETGTACGAPILNIDYRKASPVNQGKLCRFGVNLANNYCPAVSAVNGKAVSNEDAIAKAAEALKNAKPEEIALLSVGGTTNEEHLALMKIGEKLGVPVSTGMTGLFKDIGKLHAYTGRGTTYEEVESAKKIYLFVDPYVSYPLLIRRLVHAKEKGAEIVSFGLKEFPIATENVIVEPDASLYDVKEFVPDEETIIISDLTPYSYAKRLAETVEIAGGKSKFLMMRPFMNATGAGYLSKHTKQQSFDEIVSQMETGDLKVLICLDSDLIDICFNDNLKETFKNLENAIVISSRDTVACGEADIVIATEPFYKKKGSVMNCEGRLIPITAAAGETPLSGFNALSSILEAIGGSALDYDAIHAEAVEMLGATEDEYKIAALEKKHTPEISKISDTLPELSAVFVSSSEPKSYVSSASKEDGEAGAGAAKHLYLTNPFLWNGVRDNDNFVEISRCQVKASSLLKGFTADVTCACGEVTKATRYKVSPMADGYVLSTRKQPFARAPVTDVTIVRSPTKPKDSAETAKECDIPQSF</sequence>
<evidence type="ECO:0000256" key="2">
    <source>
        <dbReference type="ARBA" id="ARBA00023004"/>
    </source>
</evidence>
<dbReference type="InterPro" id="IPR050123">
    <property type="entry name" value="Prok_molybdopt-oxidoreductase"/>
</dbReference>
<evidence type="ECO:0000256" key="1">
    <source>
        <dbReference type="ARBA" id="ARBA00022723"/>
    </source>
</evidence>
<dbReference type="EMBL" id="CP131059">
    <property type="protein sequence ID" value="WNY23261.1"/>
    <property type="molecule type" value="Genomic_DNA"/>
</dbReference>
<feature type="compositionally biased region" description="Basic and acidic residues" evidence="4">
    <location>
        <begin position="549"/>
        <end position="566"/>
    </location>
</feature>
<dbReference type="GO" id="GO:0046872">
    <property type="term" value="F:metal ion binding"/>
    <property type="evidence" value="ECO:0007669"/>
    <property type="project" value="UniProtKB-KW"/>
</dbReference>
<evidence type="ECO:0000313" key="6">
    <source>
        <dbReference type="Proteomes" id="UP001302978"/>
    </source>
</evidence>
<evidence type="ECO:0008006" key="7">
    <source>
        <dbReference type="Google" id="ProtNLM"/>
    </source>
</evidence>
<keyword evidence="3" id="KW-0411">Iron-sulfur</keyword>
<dbReference type="GO" id="GO:0051536">
    <property type="term" value="F:iron-sulfur cluster binding"/>
    <property type="evidence" value="ECO:0007669"/>
    <property type="project" value="UniProtKB-KW"/>
</dbReference>
<dbReference type="CDD" id="cd00368">
    <property type="entry name" value="Molybdopterin-Binding"/>
    <property type="match status" value="1"/>
</dbReference>
<reference evidence="5 6" key="1">
    <citation type="submission" date="2023-07" db="EMBL/GenBank/DDBJ databases">
        <title>Closed genoem sequence of Methanomicrococcus sp. Hf6.</title>
        <authorList>
            <person name="Poehlein A."/>
            <person name="Protasov E."/>
            <person name="Platt K."/>
            <person name="Reeh H."/>
            <person name="Daniel R."/>
            <person name="Brune A."/>
        </authorList>
    </citation>
    <scope>NUCLEOTIDE SEQUENCE [LARGE SCALE GENOMIC DNA]</scope>
    <source>
        <strain evidence="5 6">Hf6</strain>
    </source>
</reference>
<proteinExistence type="predicted"/>
<dbReference type="Proteomes" id="UP001302978">
    <property type="component" value="Chromosome"/>
</dbReference>
<evidence type="ECO:0000256" key="3">
    <source>
        <dbReference type="ARBA" id="ARBA00023014"/>
    </source>
</evidence>
<protein>
    <recommendedName>
        <fullName evidence="7">4Fe-4S Mo/W bis-MGD-type domain-containing protein</fullName>
    </recommendedName>
</protein>
<keyword evidence="2" id="KW-0408">Iron</keyword>
<dbReference type="Gene3D" id="3.40.50.740">
    <property type="match status" value="1"/>
</dbReference>
<keyword evidence="6" id="KW-1185">Reference proteome</keyword>
<dbReference type="KEGG" id="mehf:MmiHf6_05660"/>
<dbReference type="GO" id="GO:0016020">
    <property type="term" value="C:membrane"/>
    <property type="evidence" value="ECO:0007669"/>
    <property type="project" value="TreeGrafter"/>
</dbReference>
<organism evidence="5 6">
    <name type="scientific">Methanimicrococcus hongohii</name>
    <dbReference type="NCBI Taxonomy" id="3028295"/>
    <lineage>
        <taxon>Archaea</taxon>
        <taxon>Methanobacteriati</taxon>
        <taxon>Methanobacteriota</taxon>
        <taxon>Stenosarchaea group</taxon>
        <taxon>Methanomicrobia</taxon>
        <taxon>Methanosarcinales</taxon>
        <taxon>Methanosarcinaceae</taxon>
        <taxon>Methanimicrococcus</taxon>
    </lineage>
</organism>
<gene>
    <name evidence="5" type="ORF">MmiHf6_05660</name>
</gene>
<feature type="region of interest" description="Disordered" evidence="4">
    <location>
        <begin position="547"/>
        <end position="566"/>
    </location>
</feature>
<evidence type="ECO:0000313" key="5">
    <source>
        <dbReference type="EMBL" id="WNY23261.1"/>
    </source>
</evidence>
<dbReference type="RefSeq" id="WP_316558273.1">
    <property type="nucleotide sequence ID" value="NZ_CP131059.1"/>
</dbReference>
<name>A0AA96UYZ9_9EURY</name>
<dbReference type="SUPFAM" id="SSF53706">
    <property type="entry name" value="Formate dehydrogenase/DMSO reductase, domains 1-3"/>
    <property type="match status" value="1"/>
</dbReference>
<dbReference type="PANTHER" id="PTHR43105">
    <property type="entry name" value="RESPIRATORY NITRATE REDUCTASE"/>
    <property type="match status" value="1"/>
</dbReference>
<dbReference type="AlphaFoldDB" id="A0AA96UYZ9"/>